<dbReference type="AlphaFoldDB" id="H1CYP0"/>
<dbReference type="SMART" id="SM00530">
    <property type="entry name" value="HTH_XRE"/>
    <property type="match status" value="1"/>
</dbReference>
<evidence type="ECO:0000259" key="2">
    <source>
        <dbReference type="PROSITE" id="PS50943"/>
    </source>
</evidence>
<dbReference type="PANTHER" id="PTHR46558:SF14">
    <property type="entry name" value="HTH-TYPE TRANSCRIPTIONAL REGULATOR ANSR"/>
    <property type="match status" value="1"/>
</dbReference>
<dbReference type="CDD" id="cd00093">
    <property type="entry name" value="HTH_XRE"/>
    <property type="match status" value="1"/>
</dbReference>
<comment type="caution">
    <text evidence="3">The sequence shown here is derived from an EMBL/GenBank/DDBJ whole genome shotgun (WGS) entry which is preliminary data.</text>
</comment>
<dbReference type="PROSITE" id="PS50943">
    <property type="entry name" value="HTH_CROC1"/>
    <property type="match status" value="1"/>
</dbReference>
<keyword evidence="1" id="KW-0238">DNA-binding</keyword>
<keyword evidence="4" id="KW-1185">Reference proteome</keyword>
<evidence type="ECO:0000313" key="4">
    <source>
        <dbReference type="Proteomes" id="UP000003277"/>
    </source>
</evidence>
<dbReference type="OrthoDB" id="9812239at2"/>
<dbReference type="SUPFAM" id="SSF47413">
    <property type="entry name" value="lambda repressor-like DNA-binding domains"/>
    <property type="match status" value="1"/>
</dbReference>
<reference evidence="3 4" key="1">
    <citation type="submission" date="2011-11" db="EMBL/GenBank/DDBJ databases">
        <title>The Genome Sequence of Dialister succinatiphilus YIT 11850.</title>
        <authorList>
            <consortium name="The Broad Institute Genome Sequencing Platform"/>
            <person name="Earl A."/>
            <person name="Ward D."/>
            <person name="Feldgarden M."/>
            <person name="Gevers D."/>
            <person name="Morotomi M."/>
            <person name="Young S.K."/>
            <person name="Zeng Q."/>
            <person name="Gargeya S."/>
            <person name="Fitzgerald M."/>
            <person name="Haas B."/>
            <person name="Abouelleil A."/>
            <person name="Alvarado L."/>
            <person name="Arachchi H.M."/>
            <person name="Berlin A."/>
            <person name="Brown A."/>
            <person name="Chapman S.B."/>
            <person name="Dunbar C."/>
            <person name="Gearin G."/>
            <person name="Goldberg J."/>
            <person name="Griggs A."/>
            <person name="Gujja S."/>
            <person name="Heiman D."/>
            <person name="Howarth C."/>
            <person name="Lui A."/>
            <person name="MacDonald P.J.P."/>
            <person name="Montmayeur A."/>
            <person name="Murphy C."/>
            <person name="Neiman D."/>
            <person name="Pearson M."/>
            <person name="Priest M."/>
            <person name="Roberts A."/>
            <person name="Saif S."/>
            <person name="Shea T."/>
            <person name="Sisk P."/>
            <person name="Stolte C."/>
            <person name="Sykes S."/>
            <person name="Wortman J."/>
            <person name="Nusbaum C."/>
            <person name="Birren B."/>
        </authorList>
    </citation>
    <scope>NUCLEOTIDE SEQUENCE [LARGE SCALE GENOMIC DNA]</scope>
    <source>
        <strain evidence="3 4">YIT 11850</strain>
    </source>
</reference>
<dbReference type="PANTHER" id="PTHR46558">
    <property type="entry name" value="TRACRIPTIONAL REGULATORY PROTEIN-RELATED-RELATED"/>
    <property type="match status" value="1"/>
</dbReference>
<dbReference type="Proteomes" id="UP000003277">
    <property type="component" value="Unassembled WGS sequence"/>
</dbReference>
<dbReference type="PATRIC" id="fig|742743.3.peg.491"/>
<dbReference type="STRING" id="742743.HMPREF9453_00478"/>
<dbReference type="InterPro" id="IPR010982">
    <property type="entry name" value="Lambda_DNA-bd_dom_sf"/>
</dbReference>
<gene>
    <name evidence="3" type="ORF">HMPREF9453_00478</name>
</gene>
<dbReference type="EMBL" id="ADLT01000015">
    <property type="protein sequence ID" value="EHO63461.1"/>
    <property type="molecule type" value="Genomic_DNA"/>
</dbReference>
<dbReference type="InterPro" id="IPR001387">
    <property type="entry name" value="Cro/C1-type_HTH"/>
</dbReference>
<dbReference type="Pfam" id="PF01381">
    <property type="entry name" value="HTH_3"/>
    <property type="match status" value="1"/>
</dbReference>
<dbReference type="eggNOG" id="COG1396">
    <property type="taxonomic scope" value="Bacteria"/>
</dbReference>
<dbReference type="GO" id="GO:0003677">
    <property type="term" value="F:DNA binding"/>
    <property type="evidence" value="ECO:0007669"/>
    <property type="project" value="UniProtKB-KW"/>
</dbReference>
<proteinExistence type="predicted"/>
<organism evidence="3 4">
    <name type="scientific">Dialister succinatiphilus YIT 11850</name>
    <dbReference type="NCBI Taxonomy" id="742743"/>
    <lineage>
        <taxon>Bacteria</taxon>
        <taxon>Bacillati</taxon>
        <taxon>Bacillota</taxon>
        <taxon>Negativicutes</taxon>
        <taxon>Veillonellales</taxon>
        <taxon>Veillonellaceae</taxon>
        <taxon>Dialister</taxon>
    </lineage>
</organism>
<dbReference type="HOGENOM" id="CLU_066192_62_4_9"/>
<name>H1CYP0_9FIRM</name>
<evidence type="ECO:0000313" key="3">
    <source>
        <dbReference type="EMBL" id="EHO63461.1"/>
    </source>
</evidence>
<sequence length="73" mass="8302">MKNADAVWPERLKFLRKSNNLSQTDVAGVLHCSQAAYGMYELGKRKISADKLLILAQYYHVSVDYLVGLRDEV</sequence>
<evidence type="ECO:0000256" key="1">
    <source>
        <dbReference type="ARBA" id="ARBA00023125"/>
    </source>
</evidence>
<protein>
    <recommendedName>
        <fullName evidence="2">HTH cro/C1-type domain-containing protein</fullName>
    </recommendedName>
</protein>
<feature type="domain" description="HTH cro/C1-type" evidence="2">
    <location>
        <begin position="12"/>
        <end position="66"/>
    </location>
</feature>
<accession>H1CYP0</accession>
<dbReference type="Gene3D" id="1.10.260.40">
    <property type="entry name" value="lambda repressor-like DNA-binding domains"/>
    <property type="match status" value="1"/>
</dbReference>